<dbReference type="STRING" id="33528.ENSGAFP00000027267"/>
<dbReference type="PROSITE" id="PS00134">
    <property type="entry name" value="TRYPSIN_HIS"/>
    <property type="match status" value="1"/>
</dbReference>
<evidence type="ECO:0000256" key="17">
    <source>
        <dbReference type="ARBA" id="ARBA00023180"/>
    </source>
</evidence>
<feature type="domain" description="EGF-like" evidence="28">
    <location>
        <begin position="286"/>
        <end position="321"/>
    </location>
</feature>
<dbReference type="PROSITE" id="PS50998">
    <property type="entry name" value="GLA_2"/>
    <property type="match status" value="1"/>
</dbReference>
<evidence type="ECO:0000256" key="18">
    <source>
        <dbReference type="ARBA" id="ARBA00036045"/>
    </source>
</evidence>
<dbReference type="PANTHER" id="PTHR24278">
    <property type="entry name" value="COAGULATION FACTOR"/>
    <property type="match status" value="1"/>
</dbReference>
<dbReference type="PRINTS" id="PR00001">
    <property type="entry name" value="GLABLOOD"/>
</dbReference>
<accession>A0A315V4U3</accession>
<keyword evidence="12 26" id="KW-0720">Serine protease</keyword>
<keyword evidence="11" id="KW-0256">Endoplasmic reticulum</keyword>
<evidence type="ECO:0000256" key="6">
    <source>
        <dbReference type="ARBA" id="ARBA00022670"/>
    </source>
</evidence>
<evidence type="ECO:0000256" key="24">
    <source>
        <dbReference type="ARBA" id="ARBA00042906"/>
    </source>
</evidence>
<dbReference type="InterPro" id="IPR000152">
    <property type="entry name" value="EGF-type_Asp/Asn_hydroxyl_site"/>
</dbReference>
<keyword evidence="25" id="KW-0245">EGF-like domain</keyword>
<dbReference type="Proteomes" id="UP000250572">
    <property type="component" value="Unassembled WGS sequence"/>
</dbReference>
<feature type="region of interest" description="Disordered" evidence="27">
    <location>
        <begin position="1"/>
        <end position="45"/>
    </location>
</feature>
<dbReference type="InterPro" id="IPR001881">
    <property type="entry name" value="EGF-like_Ca-bd_dom"/>
</dbReference>
<dbReference type="InterPro" id="IPR000742">
    <property type="entry name" value="EGF"/>
</dbReference>
<evidence type="ECO:0000313" key="32">
    <source>
        <dbReference type="Proteomes" id="UP000250572"/>
    </source>
</evidence>
<organism evidence="31 32">
    <name type="scientific">Gambusia affinis</name>
    <name type="common">Western mosquitofish</name>
    <name type="synonym">Heterandria affinis</name>
    <dbReference type="NCBI Taxonomy" id="33528"/>
    <lineage>
        <taxon>Eukaryota</taxon>
        <taxon>Metazoa</taxon>
        <taxon>Chordata</taxon>
        <taxon>Craniata</taxon>
        <taxon>Vertebrata</taxon>
        <taxon>Euteleostomi</taxon>
        <taxon>Actinopterygii</taxon>
        <taxon>Neopterygii</taxon>
        <taxon>Teleostei</taxon>
        <taxon>Neoteleostei</taxon>
        <taxon>Acanthomorphata</taxon>
        <taxon>Ovalentaria</taxon>
        <taxon>Atherinomorphae</taxon>
        <taxon>Cyprinodontiformes</taxon>
        <taxon>Poeciliidae</taxon>
        <taxon>Poeciliinae</taxon>
        <taxon>Gambusia</taxon>
    </lineage>
</organism>
<dbReference type="SMART" id="SM00069">
    <property type="entry name" value="GLA"/>
    <property type="match status" value="1"/>
</dbReference>
<keyword evidence="5" id="KW-0964">Secreted</keyword>
<dbReference type="Gene3D" id="2.10.25.10">
    <property type="entry name" value="Laminin"/>
    <property type="match status" value="2"/>
</dbReference>
<evidence type="ECO:0000256" key="16">
    <source>
        <dbReference type="ARBA" id="ARBA00023157"/>
    </source>
</evidence>
<evidence type="ECO:0000259" key="30">
    <source>
        <dbReference type="PROSITE" id="PS50998"/>
    </source>
</evidence>
<evidence type="ECO:0000256" key="21">
    <source>
        <dbReference type="ARBA" id="ARBA00040219"/>
    </source>
</evidence>
<dbReference type="Pfam" id="PF00594">
    <property type="entry name" value="Gla"/>
    <property type="match status" value="1"/>
</dbReference>
<protein>
    <recommendedName>
        <fullName evidence="21">Vitamin K-dependent protein C</fullName>
        <ecNumber evidence="20">3.4.21.69</ecNumber>
    </recommendedName>
    <alternativeName>
        <fullName evidence="24">Anticoagulant protein C</fullName>
    </alternativeName>
    <alternativeName>
        <fullName evidence="22">Autoprothrombin IIA</fullName>
    </alternativeName>
    <alternativeName>
        <fullName evidence="23">Blood coagulation factor XIV</fullName>
    </alternativeName>
</protein>
<dbReference type="GO" id="GO:0004252">
    <property type="term" value="F:serine-type endopeptidase activity"/>
    <property type="evidence" value="ECO:0007669"/>
    <property type="project" value="UniProtKB-EC"/>
</dbReference>
<dbReference type="InterPro" id="IPR043504">
    <property type="entry name" value="Peptidase_S1_PA_chymotrypsin"/>
</dbReference>
<evidence type="ECO:0000256" key="13">
    <source>
        <dbReference type="ARBA" id="ARBA00022837"/>
    </source>
</evidence>
<dbReference type="SMART" id="SM00179">
    <property type="entry name" value="EGF_CA"/>
    <property type="match status" value="1"/>
</dbReference>
<evidence type="ECO:0000256" key="3">
    <source>
        <dbReference type="ARBA" id="ARBA00004613"/>
    </source>
</evidence>
<keyword evidence="10 26" id="KW-0378">Hydrolase</keyword>
<dbReference type="Gene3D" id="4.10.740.10">
    <property type="entry name" value="Coagulation Factor IX"/>
    <property type="match status" value="1"/>
</dbReference>
<evidence type="ECO:0000256" key="5">
    <source>
        <dbReference type="ARBA" id="ARBA00022525"/>
    </source>
</evidence>
<evidence type="ECO:0000256" key="15">
    <source>
        <dbReference type="ARBA" id="ARBA00023084"/>
    </source>
</evidence>
<comment type="subcellular location">
    <subcellularLocation>
        <location evidence="1">Endoplasmic reticulum</location>
    </subcellularLocation>
    <subcellularLocation>
        <location evidence="2">Golgi apparatus</location>
    </subcellularLocation>
    <subcellularLocation>
        <location evidence="3">Secreted</location>
    </subcellularLocation>
</comment>
<dbReference type="AlphaFoldDB" id="A0A315V4U3"/>
<dbReference type="InterPro" id="IPR018114">
    <property type="entry name" value="TRYPSIN_HIS"/>
</dbReference>
<evidence type="ECO:0000256" key="27">
    <source>
        <dbReference type="SAM" id="MobiDB-lite"/>
    </source>
</evidence>
<keyword evidence="7" id="KW-0165">Cleavage on pair of basic residues</keyword>
<keyword evidence="14" id="KW-0333">Golgi apparatus</keyword>
<dbReference type="InterPro" id="IPR017857">
    <property type="entry name" value="Coagulation_fac-like_Gla_dom"/>
</dbReference>
<dbReference type="GO" id="GO:0005794">
    <property type="term" value="C:Golgi apparatus"/>
    <property type="evidence" value="ECO:0007669"/>
    <property type="project" value="UniProtKB-SubCell"/>
</dbReference>
<name>A0A315V4U3_GAMAF</name>
<evidence type="ECO:0000256" key="22">
    <source>
        <dbReference type="ARBA" id="ARBA00041306"/>
    </source>
</evidence>
<sequence>MANPDKRPGFQSRPATSWRPARSKGLKWPPDHILDNPAAFPQSSKLTNRGSEIRTRILLVLIHFLLFHQEQQVSLLDTEMPIGPRGEWVEVKAATSCFLLPASCFLLPASWPDDERMELRFCGRTAGRVGSVQRTLSLQATQVNIPVELRTFWKPERSSLPSSQTFCVWCLQSDGAHDSLRVLPAALRGSVVGGSPQPVSCNQMKLNTRLKIRFSPVRSGSVRFVFSDPSSAHMLLRSRRANSFLEELKPPSKERECVEERCDFEEAREIFQTREATLDFWTVYTDGNQCQSHMCVHGDCVDQHQDYKCLCYHGYEGRFCQYSESDLQPADVTATNCSVDNGDCDHECSERDGGARRSCGCLNGYKLDDDSRKCSPKSASSCGQILIDRSEYTQAVDGLLPWTVGGEVGKKGESPWQVTEQQGNSEFSRHLVFDQNVLVLNARGQFHCGGVLIDENWVLTAAHCLENNFRFSVRLGDYERTRNEGTEVLLRVAKTFKHPKYNSRTVDNDIALMRLQSPALFSKYIIPACLPGRALAEKVLHLNGTTTVVTGWGKDDSGRYSSALNVIKVPLVNHTFCSQQMFPHEITNNVLCAGILGRKIDACEGDSGGPMVTLYRGTWFLVGLVSWGERCGMEDKLGIYTKVSNYNEWITQVQEEWDRGVHPQ</sequence>
<feature type="domain" description="Peptidase S1" evidence="29">
    <location>
        <begin position="403"/>
        <end position="655"/>
    </location>
</feature>
<feature type="disulfide bond" evidence="25">
    <location>
        <begin position="311"/>
        <end position="320"/>
    </location>
</feature>
<dbReference type="SMART" id="SM00181">
    <property type="entry name" value="EGF"/>
    <property type="match status" value="2"/>
</dbReference>
<evidence type="ECO:0000256" key="7">
    <source>
        <dbReference type="ARBA" id="ARBA00022685"/>
    </source>
</evidence>
<evidence type="ECO:0000256" key="11">
    <source>
        <dbReference type="ARBA" id="ARBA00022824"/>
    </source>
</evidence>
<evidence type="ECO:0000259" key="29">
    <source>
        <dbReference type="PROSITE" id="PS50240"/>
    </source>
</evidence>
<keyword evidence="4" id="KW-0301">Gamma-carboxyglutamic acid</keyword>
<keyword evidence="16 25" id="KW-1015">Disulfide bond</keyword>
<dbReference type="GO" id="GO:0006508">
    <property type="term" value="P:proteolysis"/>
    <property type="evidence" value="ECO:0007669"/>
    <property type="project" value="UniProtKB-KW"/>
</dbReference>
<dbReference type="SMART" id="SM00020">
    <property type="entry name" value="Tryp_SPc"/>
    <property type="match status" value="1"/>
</dbReference>
<dbReference type="PROSITE" id="PS50240">
    <property type="entry name" value="TRYPSIN_DOM"/>
    <property type="match status" value="1"/>
</dbReference>
<dbReference type="CDD" id="cd00190">
    <property type="entry name" value="Tryp_SPc"/>
    <property type="match status" value="1"/>
</dbReference>
<evidence type="ECO:0000256" key="12">
    <source>
        <dbReference type="ARBA" id="ARBA00022825"/>
    </source>
</evidence>
<comment type="caution">
    <text evidence="31">The sequence shown here is derived from an EMBL/GenBank/DDBJ whole genome shotgun (WGS) entry which is preliminary data.</text>
</comment>
<feature type="domain" description="Gla" evidence="30">
    <location>
        <begin position="240"/>
        <end position="286"/>
    </location>
</feature>
<dbReference type="PROSITE" id="PS01187">
    <property type="entry name" value="EGF_CA"/>
    <property type="match status" value="1"/>
</dbReference>
<evidence type="ECO:0000256" key="14">
    <source>
        <dbReference type="ARBA" id="ARBA00023034"/>
    </source>
</evidence>
<evidence type="ECO:0000256" key="23">
    <source>
        <dbReference type="ARBA" id="ARBA00042403"/>
    </source>
</evidence>
<keyword evidence="6 26" id="KW-0645">Protease</keyword>
<dbReference type="CDD" id="cd00054">
    <property type="entry name" value="EGF_CA"/>
    <property type="match status" value="1"/>
</dbReference>
<dbReference type="PRINTS" id="PR00722">
    <property type="entry name" value="CHYMOTRYPSIN"/>
</dbReference>
<dbReference type="InterPro" id="IPR018097">
    <property type="entry name" value="EGF_Ca-bd_CS"/>
</dbReference>
<dbReference type="GO" id="GO:0005615">
    <property type="term" value="C:extracellular space"/>
    <property type="evidence" value="ECO:0007669"/>
    <property type="project" value="TreeGrafter"/>
</dbReference>
<keyword evidence="32" id="KW-1185">Reference proteome</keyword>
<dbReference type="EMBL" id="NHOQ01002899">
    <property type="protein sequence ID" value="PWA13933.1"/>
    <property type="molecule type" value="Genomic_DNA"/>
</dbReference>
<dbReference type="PROSITE" id="PS00135">
    <property type="entry name" value="TRYPSIN_SER"/>
    <property type="match status" value="1"/>
</dbReference>
<evidence type="ECO:0000256" key="20">
    <source>
        <dbReference type="ARBA" id="ARBA00038995"/>
    </source>
</evidence>
<dbReference type="Gene3D" id="2.40.10.10">
    <property type="entry name" value="Trypsin-like serine proteases"/>
    <property type="match status" value="2"/>
</dbReference>
<dbReference type="EC" id="3.4.21.69" evidence="20"/>
<keyword evidence="17" id="KW-0325">Glycoprotein</keyword>
<reference evidence="31 32" key="1">
    <citation type="journal article" date="2018" name="G3 (Bethesda)">
        <title>A High-Quality Reference Genome for the Invasive Mosquitofish Gambusia affinis Using a Chicago Library.</title>
        <authorList>
            <person name="Hoffberg S.L."/>
            <person name="Troendle N.J."/>
            <person name="Glenn T.C."/>
            <person name="Mahmud O."/>
            <person name="Louha S."/>
            <person name="Chalopin D."/>
            <person name="Bennetzen J.L."/>
            <person name="Mauricio R."/>
        </authorList>
    </citation>
    <scope>NUCLEOTIDE SEQUENCE [LARGE SCALE GENOMIC DNA]</scope>
    <source>
        <strain evidence="31">NE01/NJP1002.9</strain>
        <tissue evidence="31">Muscle</tissue>
    </source>
</reference>
<dbReference type="GO" id="GO:0007596">
    <property type="term" value="P:blood coagulation"/>
    <property type="evidence" value="ECO:0007669"/>
    <property type="project" value="UniProtKB-KW"/>
</dbReference>
<dbReference type="PROSITE" id="PS01186">
    <property type="entry name" value="EGF_2"/>
    <property type="match status" value="1"/>
</dbReference>
<evidence type="ECO:0000259" key="28">
    <source>
        <dbReference type="PROSITE" id="PS50026"/>
    </source>
</evidence>
<dbReference type="GO" id="GO:0005783">
    <property type="term" value="C:endoplasmic reticulum"/>
    <property type="evidence" value="ECO:0007669"/>
    <property type="project" value="UniProtKB-SubCell"/>
</dbReference>
<dbReference type="PROSITE" id="PS00022">
    <property type="entry name" value="EGF_1"/>
    <property type="match status" value="1"/>
</dbReference>
<dbReference type="PROSITE" id="PS00011">
    <property type="entry name" value="GLA_1"/>
    <property type="match status" value="1"/>
</dbReference>
<evidence type="ECO:0000256" key="25">
    <source>
        <dbReference type="PROSITE-ProRule" id="PRU00076"/>
    </source>
</evidence>
<dbReference type="InterPro" id="IPR001314">
    <property type="entry name" value="Peptidase_S1A"/>
</dbReference>
<evidence type="ECO:0000256" key="1">
    <source>
        <dbReference type="ARBA" id="ARBA00004240"/>
    </source>
</evidence>
<dbReference type="InterPro" id="IPR009003">
    <property type="entry name" value="Peptidase_S1_PA"/>
</dbReference>
<dbReference type="FunFam" id="2.40.10.10:FF:000120">
    <property type="entry name" value="Putative serine protease"/>
    <property type="match status" value="1"/>
</dbReference>
<comment type="function">
    <text evidence="19">Protein C is a vitamin K-dependent serine protease that regulates blood coagulation by inactivating factors Va and VIIIa in the presence of calcium ions and phospholipids. Exerts a protective effect on the endothelial cell barrier function.</text>
</comment>
<dbReference type="FunFam" id="4.10.740.10:FF:000001">
    <property type="entry name" value="vitamin K-dependent protein S"/>
    <property type="match status" value="1"/>
</dbReference>
<evidence type="ECO:0000256" key="9">
    <source>
        <dbReference type="ARBA" id="ARBA00022729"/>
    </source>
</evidence>
<proteinExistence type="predicted"/>
<evidence type="ECO:0000256" key="2">
    <source>
        <dbReference type="ARBA" id="ARBA00004555"/>
    </source>
</evidence>
<gene>
    <name evidence="31" type="ORF">CCH79_00018067</name>
</gene>
<keyword evidence="13" id="KW-0106">Calcium</keyword>
<dbReference type="Pfam" id="PF00089">
    <property type="entry name" value="Trypsin"/>
    <property type="match status" value="1"/>
</dbReference>
<dbReference type="SUPFAM" id="SSF50494">
    <property type="entry name" value="Trypsin-like serine proteases"/>
    <property type="match status" value="1"/>
</dbReference>
<evidence type="ECO:0000256" key="8">
    <source>
        <dbReference type="ARBA" id="ARBA00022696"/>
    </source>
</evidence>
<dbReference type="PANTHER" id="PTHR24278:SF0">
    <property type="entry name" value="VITAMIN K-DEPENDENT PROTEIN C"/>
    <property type="match status" value="1"/>
</dbReference>
<comment type="catalytic activity">
    <reaction evidence="18">
        <text>Degradation of blood coagulation factors Va and VIIIa.</text>
        <dbReference type="EC" id="3.4.21.69"/>
    </reaction>
</comment>
<feature type="disulfide bond" evidence="25">
    <location>
        <begin position="290"/>
        <end position="300"/>
    </location>
</feature>
<comment type="caution">
    <text evidence="25">Lacks conserved residue(s) required for the propagation of feature annotation.</text>
</comment>
<dbReference type="InterPro" id="IPR001254">
    <property type="entry name" value="Trypsin_dom"/>
</dbReference>
<dbReference type="InterPro" id="IPR033116">
    <property type="entry name" value="TRYPSIN_SER"/>
</dbReference>
<evidence type="ECO:0000256" key="4">
    <source>
        <dbReference type="ARBA" id="ARBA00022479"/>
    </source>
</evidence>
<evidence type="ECO:0000313" key="31">
    <source>
        <dbReference type="EMBL" id="PWA13933.1"/>
    </source>
</evidence>
<dbReference type="InterPro" id="IPR035972">
    <property type="entry name" value="GLA-like_dom_SF"/>
</dbReference>
<dbReference type="InterPro" id="IPR050442">
    <property type="entry name" value="Peptidase_S1_coag_factors"/>
</dbReference>
<dbReference type="PROSITE" id="PS50026">
    <property type="entry name" value="EGF_3"/>
    <property type="match status" value="1"/>
</dbReference>
<evidence type="ECO:0000256" key="26">
    <source>
        <dbReference type="RuleBase" id="RU363034"/>
    </source>
</evidence>
<dbReference type="GO" id="GO:0005509">
    <property type="term" value="F:calcium ion binding"/>
    <property type="evidence" value="ECO:0007669"/>
    <property type="project" value="InterPro"/>
</dbReference>
<evidence type="ECO:0000256" key="19">
    <source>
        <dbReference type="ARBA" id="ARBA00037553"/>
    </source>
</evidence>
<dbReference type="PROSITE" id="PS00010">
    <property type="entry name" value="ASX_HYDROXYL"/>
    <property type="match status" value="1"/>
</dbReference>
<keyword evidence="15" id="KW-0094">Blood coagulation</keyword>
<keyword evidence="9" id="KW-0732">Signal</keyword>
<dbReference type="InterPro" id="IPR000294">
    <property type="entry name" value="GLA_domain"/>
</dbReference>
<evidence type="ECO:0000256" key="10">
    <source>
        <dbReference type="ARBA" id="ARBA00022801"/>
    </source>
</evidence>
<keyword evidence="8" id="KW-0356">Hemostasis</keyword>
<dbReference type="SUPFAM" id="SSF57630">
    <property type="entry name" value="GLA-domain"/>
    <property type="match status" value="1"/>
</dbReference>